<dbReference type="OrthoDB" id="134501at2"/>
<reference evidence="10 11" key="1">
    <citation type="submission" date="2018-11" db="EMBL/GenBank/DDBJ databases">
        <title>Sequencing the genomes of 1000 actinobacteria strains.</title>
        <authorList>
            <person name="Klenk H.-P."/>
        </authorList>
    </citation>
    <scope>NUCLEOTIDE SEQUENCE [LARGE SCALE GENOMIC DNA]</scope>
    <source>
        <strain evidence="10 11">DSM 11294</strain>
    </source>
</reference>
<evidence type="ECO:0000259" key="8">
    <source>
        <dbReference type="PROSITE" id="PS50110"/>
    </source>
</evidence>
<keyword evidence="3" id="KW-0805">Transcription regulation</keyword>
<gene>
    <name evidence="10" type="ORF">EDD31_1143</name>
</gene>
<dbReference type="InterPro" id="IPR036388">
    <property type="entry name" value="WH-like_DNA-bd_sf"/>
</dbReference>
<dbReference type="Proteomes" id="UP000280668">
    <property type="component" value="Unassembled WGS sequence"/>
</dbReference>
<dbReference type="GO" id="GO:0000156">
    <property type="term" value="F:phosphorelay response regulator activity"/>
    <property type="evidence" value="ECO:0007669"/>
    <property type="project" value="TreeGrafter"/>
</dbReference>
<evidence type="ECO:0000313" key="11">
    <source>
        <dbReference type="Proteomes" id="UP000280668"/>
    </source>
</evidence>
<accession>A0A3N2BC04</accession>
<dbReference type="PROSITE" id="PS51755">
    <property type="entry name" value="OMPR_PHOB"/>
    <property type="match status" value="1"/>
</dbReference>
<evidence type="ECO:0000256" key="5">
    <source>
        <dbReference type="ARBA" id="ARBA00023163"/>
    </source>
</evidence>
<comment type="caution">
    <text evidence="6">Lacks conserved residue(s) required for the propagation of feature annotation.</text>
</comment>
<dbReference type="Gene3D" id="3.40.50.2300">
    <property type="match status" value="1"/>
</dbReference>
<dbReference type="GO" id="GO:0000976">
    <property type="term" value="F:transcription cis-regulatory region binding"/>
    <property type="evidence" value="ECO:0007669"/>
    <property type="project" value="TreeGrafter"/>
</dbReference>
<keyword evidence="4 7" id="KW-0238">DNA-binding</keyword>
<dbReference type="GO" id="GO:0006355">
    <property type="term" value="P:regulation of DNA-templated transcription"/>
    <property type="evidence" value="ECO:0007669"/>
    <property type="project" value="InterPro"/>
</dbReference>
<sequence>MTALPSGSQPPRAPDRAAAARHLDLVRAWHRHGRAQSVMFLDPHLSDDAPVAQAIREAGPDVSVHHEPFHALAAAGEEHPDVLILSCAVPAADAVRTVLAFRDQLRRPVLLALGTGDVEDATEVIVAGARPVLELPYRIEELLEQLAALKPAERAPERIEIGPLMVDASRFEARLHGRRLDLGPRDLILLHALAQRGGELLTPEELRDAVWRNSPVAPSSLPPAITRLRRRLADAGVSGVIQNLRGVGYRLELDQLRAADPRERSRSSRS</sequence>
<dbReference type="InterPro" id="IPR039420">
    <property type="entry name" value="WalR-like"/>
</dbReference>
<dbReference type="SMART" id="SM00862">
    <property type="entry name" value="Trans_reg_C"/>
    <property type="match status" value="1"/>
</dbReference>
<keyword evidence="5" id="KW-0804">Transcription</keyword>
<feature type="domain" description="Response regulatory" evidence="8">
    <location>
        <begin position="37"/>
        <end position="150"/>
    </location>
</feature>
<evidence type="ECO:0000256" key="4">
    <source>
        <dbReference type="ARBA" id="ARBA00023125"/>
    </source>
</evidence>
<dbReference type="Pfam" id="PF00486">
    <property type="entry name" value="Trans_reg_C"/>
    <property type="match status" value="1"/>
</dbReference>
<dbReference type="AlphaFoldDB" id="A0A3N2BC04"/>
<evidence type="ECO:0000256" key="3">
    <source>
        <dbReference type="ARBA" id="ARBA00023015"/>
    </source>
</evidence>
<dbReference type="InterPro" id="IPR016032">
    <property type="entry name" value="Sig_transdc_resp-reg_C-effctor"/>
</dbReference>
<dbReference type="Gene3D" id="1.10.10.10">
    <property type="entry name" value="Winged helix-like DNA-binding domain superfamily/Winged helix DNA-binding domain"/>
    <property type="match status" value="1"/>
</dbReference>
<keyword evidence="11" id="KW-1185">Reference proteome</keyword>
<dbReference type="EMBL" id="RKHK01000001">
    <property type="protein sequence ID" value="ROR72783.1"/>
    <property type="molecule type" value="Genomic_DNA"/>
</dbReference>
<feature type="domain" description="OmpR/PhoB-type" evidence="9">
    <location>
        <begin position="156"/>
        <end position="253"/>
    </location>
</feature>
<comment type="caution">
    <text evidence="10">The sequence shown here is derived from an EMBL/GenBank/DDBJ whole genome shotgun (WGS) entry which is preliminary data.</text>
</comment>
<evidence type="ECO:0000256" key="7">
    <source>
        <dbReference type="PROSITE-ProRule" id="PRU01091"/>
    </source>
</evidence>
<dbReference type="PANTHER" id="PTHR48111">
    <property type="entry name" value="REGULATOR OF RPOS"/>
    <property type="match status" value="1"/>
</dbReference>
<dbReference type="PROSITE" id="PS50110">
    <property type="entry name" value="RESPONSE_REGULATORY"/>
    <property type="match status" value="1"/>
</dbReference>
<dbReference type="InterPro" id="IPR001789">
    <property type="entry name" value="Sig_transdc_resp-reg_receiver"/>
</dbReference>
<dbReference type="CDD" id="cd00383">
    <property type="entry name" value="trans_reg_C"/>
    <property type="match status" value="1"/>
</dbReference>
<evidence type="ECO:0000256" key="1">
    <source>
        <dbReference type="ARBA" id="ARBA00022553"/>
    </source>
</evidence>
<dbReference type="RefSeq" id="WP_123303301.1">
    <property type="nucleotide sequence ID" value="NZ_RKHK01000001.1"/>
</dbReference>
<protein>
    <submittedName>
        <fullName evidence="10">DNA-binding response OmpR family regulator</fullName>
    </submittedName>
</protein>
<evidence type="ECO:0000313" key="10">
    <source>
        <dbReference type="EMBL" id="ROR72783.1"/>
    </source>
</evidence>
<dbReference type="SUPFAM" id="SSF46894">
    <property type="entry name" value="C-terminal effector domain of the bipartite response regulators"/>
    <property type="match status" value="1"/>
</dbReference>
<evidence type="ECO:0000256" key="2">
    <source>
        <dbReference type="ARBA" id="ARBA00023012"/>
    </source>
</evidence>
<feature type="DNA-binding region" description="OmpR/PhoB-type" evidence="7">
    <location>
        <begin position="156"/>
        <end position="253"/>
    </location>
</feature>
<organism evidence="10 11">
    <name type="scientific">Bogoriella caseilytica</name>
    <dbReference type="NCBI Taxonomy" id="56055"/>
    <lineage>
        <taxon>Bacteria</taxon>
        <taxon>Bacillati</taxon>
        <taxon>Actinomycetota</taxon>
        <taxon>Actinomycetes</taxon>
        <taxon>Micrococcales</taxon>
        <taxon>Bogoriellaceae</taxon>
        <taxon>Bogoriella</taxon>
    </lineage>
</organism>
<dbReference type="PANTHER" id="PTHR48111:SF1">
    <property type="entry name" value="TWO-COMPONENT RESPONSE REGULATOR ORR33"/>
    <property type="match status" value="1"/>
</dbReference>
<proteinExistence type="predicted"/>
<keyword evidence="1" id="KW-0597">Phosphoprotein</keyword>
<name>A0A3N2BC04_9MICO</name>
<keyword evidence="2" id="KW-0902">Two-component regulatory system</keyword>
<evidence type="ECO:0000259" key="9">
    <source>
        <dbReference type="PROSITE" id="PS51755"/>
    </source>
</evidence>
<dbReference type="InterPro" id="IPR011006">
    <property type="entry name" value="CheY-like_superfamily"/>
</dbReference>
<dbReference type="InterPro" id="IPR001867">
    <property type="entry name" value="OmpR/PhoB-type_DNA-bd"/>
</dbReference>
<dbReference type="GO" id="GO:0005829">
    <property type="term" value="C:cytosol"/>
    <property type="evidence" value="ECO:0007669"/>
    <property type="project" value="TreeGrafter"/>
</dbReference>
<dbReference type="GO" id="GO:0032993">
    <property type="term" value="C:protein-DNA complex"/>
    <property type="evidence" value="ECO:0007669"/>
    <property type="project" value="TreeGrafter"/>
</dbReference>
<dbReference type="SUPFAM" id="SSF52172">
    <property type="entry name" value="CheY-like"/>
    <property type="match status" value="1"/>
</dbReference>
<evidence type="ECO:0000256" key="6">
    <source>
        <dbReference type="PROSITE-ProRule" id="PRU00169"/>
    </source>
</evidence>